<evidence type="ECO:0000256" key="4">
    <source>
        <dbReference type="ARBA" id="ARBA00012483"/>
    </source>
</evidence>
<dbReference type="GO" id="GO:0008270">
    <property type="term" value="F:zinc ion binding"/>
    <property type="evidence" value="ECO:0007669"/>
    <property type="project" value="UniProtKB-KW"/>
</dbReference>
<evidence type="ECO:0000256" key="10">
    <source>
        <dbReference type="ARBA" id="ARBA00022833"/>
    </source>
</evidence>
<feature type="region of interest" description="Disordered" evidence="15">
    <location>
        <begin position="247"/>
        <end position="288"/>
    </location>
</feature>
<dbReference type="GO" id="GO:0061630">
    <property type="term" value="F:ubiquitin protein ligase activity"/>
    <property type="evidence" value="ECO:0007669"/>
    <property type="project" value="UniProtKB-EC"/>
</dbReference>
<keyword evidence="6 16" id="KW-0812">Transmembrane</keyword>
<keyword evidence="8 14" id="KW-0863">Zinc-finger</keyword>
<dbReference type="InterPro" id="IPR053238">
    <property type="entry name" value="RING-H2_zinc_finger"/>
</dbReference>
<dbReference type="AlphaFoldDB" id="S8E2P8"/>
<protein>
    <recommendedName>
        <fullName evidence="4">RING-type E3 ubiquitin transferase</fullName>
        <ecNumber evidence="4">2.3.2.27</ecNumber>
    </recommendedName>
</protein>
<evidence type="ECO:0000259" key="17">
    <source>
        <dbReference type="PROSITE" id="PS50089"/>
    </source>
</evidence>
<gene>
    <name evidence="18" type="ORF">M569_08227</name>
</gene>
<organism evidence="18 19">
    <name type="scientific">Genlisea aurea</name>
    <dbReference type="NCBI Taxonomy" id="192259"/>
    <lineage>
        <taxon>Eukaryota</taxon>
        <taxon>Viridiplantae</taxon>
        <taxon>Streptophyta</taxon>
        <taxon>Embryophyta</taxon>
        <taxon>Tracheophyta</taxon>
        <taxon>Spermatophyta</taxon>
        <taxon>Magnoliopsida</taxon>
        <taxon>eudicotyledons</taxon>
        <taxon>Gunneridae</taxon>
        <taxon>Pentapetalae</taxon>
        <taxon>asterids</taxon>
        <taxon>lamiids</taxon>
        <taxon>Lamiales</taxon>
        <taxon>Lentibulariaceae</taxon>
        <taxon>Genlisea</taxon>
    </lineage>
</organism>
<evidence type="ECO:0000256" key="16">
    <source>
        <dbReference type="SAM" id="Phobius"/>
    </source>
</evidence>
<dbReference type="PANTHER" id="PTHR14155">
    <property type="entry name" value="RING FINGER DOMAIN-CONTAINING"/>
    <property type="match status" value="1"/>
</dbReference>
<dbReference type="Proteomes" id="UP000015453">
    <property type="component" value="Unassembled WGS sequence"/>
</dbReference>
<comment type="catalytic activity">
    <reaction evidence="1">
        <text>S-ubiquitinyl-[E2 ubiquitin-conjugating enzyme]-L-cysteine + [acceptor protein]-L-lysine = [E2 ubiquitin-conjugating enzyme]-L-cysteine + N(6)-ubiquitinyl-[acceptor protein]-L-lysine.</text>
        <dbReference type="EC" id="2.3.2.27"/>
    </reaction>
</comment>
<keyword evidence="11 16" id="KW-1133">Transmembrane helix</keyword>
<keyword evidence="19" id="KW-1185">Reference proteome</keyword>
<evidence type="ECO:0000256" key="12">
    <source>
        <dbReference type="ARBA" id="ARBA00023136"/>
    </source>
</evidence>
<accession>S8E2P8</accession>
<feature type="region of interest" description="Disordered" evidence="15">
    <location>
        <begin position="133"/>
        <end position="197"/>
    </location>
</feature>
<evidence type="ECO:0000256" key="7">
    <source>
        <dbReference type="ARBA" id="ARBA00022723"/>
    </source>
</evidence>
<evidence type="ECO:0000256" key="2">
    <source>
        <dbReference type="ARBA" id="ARBA00004167"/>
    </source>
</evidence>
<evidence type="ECO:0000256" key="1">
    <source>
        <dbReference type="ARBA" id="ARBA00000900"/>
    </source>
</evidence>
<dbReference type="PROSITE" id="PS50089">
    <property type="entry name" value="ZF_RING_2"/>
    <property type="match status" value="1"/>
</dbReference>
<comment type="subcellular location">
    <subcellularLocation>
        <location evidence="2">Membrane</location>
        <topology evidence="2">Single-pass membrane protein</topology>
    </subcellularLocation>
</comment>
<dbReference type="GO" id="GO:0016020">
    <property type="term" value="C:membrane"/>
    <property type="evidence" value="ECO:0007669"/>
    <property type="project" value="UniProtKB-SubCell"/>
</dbReference>
<sequence>FTPSMGVIVVVLVAAILLMGFFSVYVRRCSDGSVSVGSIRRGLSMRARRHASAAARGLDAETVEAFPTFSYSEVKDHKIGKGALECAVCLNEFEEDDALRLLPKCDHVFHRECIGAWLEHHVTCPVCRANLQQPPRTPPPVPNAGGESDGPDDRSSVSRGAAEIAITVDELPPPVPEIPPSEAPPPPPQPRTRSVRRQQKTIVGFAKFKSHSTGHSLVLPGENLERFTLRLPEGVRKDVIDRATLNRTTSSYAGVGPSRGGGEGSSRGGSRHREAKSDRWAIFGRALS</sequence>
<feature type="domain" description="RING-type" evidence="17">
    <location>
        <begin position="86"/>
        <end position="128"/>
    </location>
</feature>
<evidence type="ECO:0000256" key="14">
    <source>
        <dbReference type="PROSITE-ProRule" id="PRU00175"/>
    </source>
</evidence>
<feature type="non-terminal residue" evidence="18">
    <location>
        <position position="1"/>
    </location>
</feature>
<evidence type="ECO:0000256" key="6">
    <source>
        <dbReference type="ARBA" id="ARBA00022692"/>
    </source>
</evidence>
<reference evidence="18 19" key="1">
    <citation type="journal article" date="2013" name="BMC Genomics">
        <title>The miniature genome of a carnivorous plant Genlisea aurea contains a low number of genes and short non-coding sequences.</title>
        <authorList>
            <person name="Leushkin E.V."/>
            <person name="Sutormin R.A."/>
            <person name="Nabieva E.R."/>
            <person name="Penin A.A."/>
            <person name="Kondrashov A.S."/>
            <person name="Logacheva M.D."/>
        </authorList>
    </citation>
    <scope>NUCLEOTIDE SEQUENCE [LARGE SCALE GENOMIC DNA]</scope>
</reference>
<feature type="non-terminal residue" evidence="18">
    <location>
        <position position="288"/>
    </location>
</feature>
<dbReference type="EC" id="2.3.2.27" evidence="4"/>
<dbReference type="OrthoDB" id="8062037at2759"/>
<evidence type="ECO:0000256" key="8">
    <source>
        <dbReference type="ARBA" id="ARBA00022771"/>
    </source>
</evidence>
<keyword evidence="7" id="KW-0479">Metal-binding</keyword>
<feature type="transmembrane region" description="Helical" evidence="16">
    <location>
        <begin position="6"/>
        <end position="26"/>
    </location>
</feature>
<dbReference type="InterPro" id="IPR001841">
    <property type="entry name" value="Znf_RING"/>
</dbReference>
<comment type="pathway">
    <text evidence="3">Protein modification; protein ubiquitination.</text>
</comment>
<dbReference type="EMBL" id="AUSU01003626">
    <property type="protein sequence ID" value="EPS66552.1"/>
    <property type="molecule type" value="Genomic_DNA"/>
</dbReference>
<dbReference type="Gene3D" id="3.30.40.10">
    <property type="entry name" value="Zinc/RING finger domain, C3HC4 (zinc finger)"/>
    <property type="match status" value="1"/>
</dbReference>
<dbReference type="SMART" id="SM00184">
    <property type="entry name" value="RING"/>
    <property type="match status" value="1"/>
</dbReference>
<evidence type="ECO:0000256" key="11">
    <source>
        <dbReference type="ARBA" id="ARBA00022989"/>
    </source>
</evidence>
<evidence type="ECO:0000313" key="18">
    <source>
        <dbReference type="EMBL" id="EPS66552.1"/>
    </source>
</evidence>
<keyword evidence="10" id="KW-0862">Zinc</keyword>
<proteinExistence type="inferred from homology"/>
<feature type="compositionally biased region" description="Pro residues" evidence="15">
    <location>
        <begin position="171"/>
        <end position="190"/>
    </location>
</feature>
<comment type="caution">
    <text evidence="18">The sequence shown here is derived from an EMBL/GenBank/DDBJ whole genome shotgun (WGS) entry which is preliminary data.</text>
</comment>
<name>S8E2P8_9LAMI</name>
<dbReference type="InterPro" id="IPR013083">
    <property type="entry name" value="Znf_RING/FYVE/PHD"/>
</dbReference>
<keyword evidence="12 16" id="KW-0472">Membrane</keyword>
<evidence type="ECO:0000256" key="15">
    <source>
        <dbReference type="SAM" id="MobiDB-lite"/>
    </source>
</evidence>
<evidence type="ECO:0000256" key="9">
    <source>
        <dbReference type="ARBA" id="ARBA00022786"/>
    </source>
</evidence>
<comment type="similarity">
    <text evidence="13">Belongs to the RING-type zinc finger family. ATL subfamily.</text>
</comment>
<keyword evidence="5" id="KW-0808">Transferase</keyword>
<evidence type="ECO:0000313" key="19">
    <source>
        <dbReference type="Proteomes" id="UP000015453"/>
    </source>
</evidence>
<evidence type="ECO:0000256" key="13">
    <source>
        <dbReference type="ARBA" id="ARBA00024209"/>
    </source>
</evidence>
<dbReference type="FunFam" id="3.30.40.10:FF:000187">
    <property type="entry name" value="E3 ubiquitin-protein ligase ATL6"/>
    <property type="match status" value="1"/>
</dbReference>
<dbReference type="SUPFAM" id="SSF57850">
    <property type="entry name" value="RING/U-box"/>
    <property type="match status" value="1"/>
</dbReference>
<evidence type="ECO:0000256" key="5">
    <source>
        <dbReference type="ARBA" id="ARBA00022679"/>
    </source>
</evidence>
<keyword evidence="9" id="KW-0833">Ubl conjugation pathway</keyword>
<dbReference type="Pfam" id="PF13639">
    <property type="entry name" value="zf-RING_2"/>
    <property type="match status" value="1"/>
</dbReference>
<evidence type="ECO:0000256" key="3">
    <source>
        <dbReference type="ARBA" id="ARBA00004906"/>
    </source>
</evidence>
<dbReference type="PANTHER" id="PTHR14155:SF263">
    <property type="entry name" value="E3 UBIQUITIN-PROTEIN LIGASE ATL6"/>
    <property type="match status" value="1"/>
</dbReference>
<dbReference type="CDD" id="cd16461">
    <property type="entry name" value="RING-H2_EL5-like"/>
    <property type="match status" value="1"/>
</dbReference>
<feature type="compositionally biased region" description="Gly residues" evidence="15">
    <location>
        <begin position="257"/>
        <end position="267"/>
    </location>
</feature>